<proteinExistence type="predicted"/>
<protein>
    <submittedName>
        <fullName evidence="1">Uncharacterized protein</fullName>
    </submittedName>
</protein>
<keyword evidence="2" id="KW-1185">Reference proteome</keyword>
<name>A0ABR3LX26_9TELE</name>
<reference evidence="1 2" key="1">
    <citation type="submission" date="2023-09" db="EMBL/GenBank/DDBJ databases">
        <authorList>
            <person name="Wang M."/>
        </authorList>
    </citation>
    <scope>NUCLEOTIDE SEQUENCE [LARGE SCALE GENOMIC DNA]</scope>
    <source>
        <strain evidence="1">GT-2023</strain>
        <tissue evidence="1">Liver</tissue>
    </source>
</reference>
<accession>A0ABR3LX26</accession>
<gene>
    <name evidence="1" type="ORF">QQF64_010679</name>
</gene>
<sequence length="105" mass="11891">MVIYYLKEGPGGSWQEMEVDRCRGWKMPCAFTDPARTESHGSAFLMPFRQQAVGEKGREGGCYNSTEEMNCSTSVNIGREHLENAKRRHKANGAFLFMLRDGLRA</sequence>
<evidence type="ECO:0000313" key="1">
    <source>
        <dbReference type="EMBL" id="KAL1257435.1"/>
    </source>
</evidence>
<dbReference type="EMBL" id="JAYMGO010000017">
    <property type="protein sequence ID" value="KAL1257435.1"/>
    <property type="molecule type" value="Genomic_DNA"/>
</dbReference>
<organism evidence="1 2">
    <name type="scientific">Cirrhinus molitorella</name>
    <name type="common">mud carp</name>
    <dbReference type="NCBI Taxonomy" id="172907"/>
    <lineage>
        <taxon>Eukaryota</taxon>
        <taxon>Metazoa</taxon>
        <taxon>Chordata</taxon>
        <taxon>Craniata</taxon>
        <taxon>Vertebrata</taxon>
        <taxon>Euteleostomi</taxon>
        <taxon>Actinopterygii</taxon>
        <taxon>Neopterygii</taxon>
        <taxon>Teleostei</taxon>
        <taxon>Ostariophysi</taxon>
        <taxon>Cypriniformes</taxon>
        <taxon>Cyprinidae</taxon>
        <taxon>Labeoninae</taxon>
        <taxon>Labeonini</taxon>
        <taxon>Cirrhinus</taxon>
    </lineage>
</organism>
<evidence type="ECO:0000313" key="2">
    <source>
        <dbReference type="Proteomes" id="UP001558613"/>
    </source>
</evidence>
<comment type="caution">
    <text evidence="1">The sequence shown here is derived from an EMBL/GenBank/DDBJ whole genome shotgun (WGS) entry which is preliminary data.</text>
</comment>
<dbReference type="Proteomes" id="UP001558613">
    <property type="component" value="Unassembled WGS sequence"/>
</dbReference>